<evidence type="ECO:0000313" key="5">
    <source>
        <dbReference type="EMBL" id="CAG9333878.1"/>
    </source>
</evidence>
<dbReference type="PROSITE" id="PS51113">
    <property type="entry name" value="ZF_BTK"/>
    <property type="match status" value="1"/>
</dbReference>
<keyword evidence="1" id="KW-0479">Metal-binding</keyword>
<dbReference type="GO" id="GO:0035556">
    <property type="term" value="P:intracellular signal transduction"/>
    <property type="evidence" value="ECO:0007669"/>
    <property type="project" value="InterPro"/>
</dbReference>
<feature type="domain" description="CCHC-type" evidence="4">
    <location>
        <begin position="471"/>
        <end position="485"/>
    </location>
</feature>
<evidence type="ECO:0000259" key="4">
    <source>
        <dbReference type="PROSITE" id="PS50158"/>
    </source>
</evidence>
<dbReference type="GO" id="GO:0008270">
    <property type="term" value="F:zinc ion binding"/>
    <property type="evidence" value="ECO:0007669"/>
    <property type="project" value="UniProtKB-KW"/>
</dbReference>
<dbReference type="GO" id="GO:0003676">
    <property type="term" value="F:nucleic acid binding"/>
    <property type="evidence" value="ECO:0007669"/>
    <property type="project" value="InterPro"/>
</dbReference>
<feature type="coiled-coil region" evidence="2">
    <location>
        <begin position="305"/>
        <end position="385"/>
    </location>
</feature>
<name>A0AAU9K9M6_9CILI</name>
<evidence type="ECO:0000313" key="6">
    <source>
        <dbReference type="Proteomes" id="UP001162131"/>
    </source>
</evidence>
<proteinExistence type="predicted"/>
<dbReference type="Proteomes" id="UP001162131">
    <property type="component" value="Unassembled WGS sequence"/>
</dbReference>
<organism evidence="5 6">
    <name type="scientific">Blepharisma stoltei</name>
    <dbReference type="NCBI Taxonomy" id="1481888"/>
    <lineage>
        <taxon>Eukaryota</taxon>
        <taxon>Sar</taxon>
        <taxon>Alveolata</taxon>
        <taxon>Ciliophora</taxon>
        <taxon>Postciliodesmatophora</taxon>
        <taxon>Heterotrichea</taxon>
        <taxon>Heterotrichida</taxon>
        <taxon>Blepharismidae</taxon>
        <taxon>Blepharisma</taxon>
    </lineage>
</organism>
<reference evidence="5" key="1">
    <citation type="submission" date="2021-09" db="EMBL/GenBank/DDBJ databases">
        <authorList>
            <consortium name="AG Swart"/>
            <person name="Singh M."/>
            <person name="Singh A."/>
            <person name="Seah K."/>
            <person name="Emmerich C."/>
        </authorList>
    </citation>
    <scope>NUCLEOTIDE SEQUENCE</scope>
    <source>
        <strain evidence="5">ATCC30299</strain>
    </source>
</reference>
<protein>
    <recommendedName>
        <fullName evidence="4">CCHC-type domain-containing protein</fullName>
    </recommendedName>
</protein>
<gene>
    <name evidence="5" type="ORF">BSTOLATCC_MIC59687</name>
</gene>
<comment type="caution">
    <text evidence="5">The sequence shown here is derived from an EMBL/GenBank/DDBJ whole genome shotgun (WGS) entry which is preliminary data.</text>
</comment>
<evidence type="ECO:0000256" key="3">
    <source>
        <dbReference type="SAM" id="MobiDB-lite"/>
    </source>
</evidence>
<dbReference type="PROSITE" id="PS50158">
    <property type="entry name" value="ZF_CCHC"/>
    <property type="match status" value="1"/>
</dbReference>
<feature type="region of interest" description="Disordered" evidence="3">
    <location>
        <begin position="546"/>
        <end position="567"/>
    </location>
</feature>
<keyword evidence="2" id="KW-0175">Coiled coil</keyword>
<dbReference type="InterPro" id="IPR001562">
    <property type="entry name" value="Znf_Btk_motif"/>
</dbReference>
<dbReference type="EMBL" id="CAJZBQ010000057">
    <property type="protein sequence ID" value="CAG9333878.1"/>
    <property type="molecule type" value="Genomic_DNA"/>
</dbReference>
<dbReference type="InterPro" id="IPR001878">
    <property type="entry name" value="Znf_CCHC"/>
</dbReference>
<feature type="coiled-coil region" evidence="2">
    <location>
        <begin position="127"/>
        <end position="154"/>
    </location>
</feature>
<accession>A0AAU9K9M6</accession>
<dbReference type="AlphaFoldDB" id="A0AAU9K9M6"/>
<keyword evidence="1" id="KW-0863">Zinc-finger</keyword>
<evidence type="ECO:0000256" key="2">
    <source>
        <dbReference type="SAM" id="Coils"/>
    </source>
</evidence>
<keyword evidence="6" id="KW-1185">Reference proteome</keyword>
<evidence type="ECO:0000256" key="1">
    <source>
        <dbReference type="PROSITE-ProRule" id="PRU00432"/>
    </source>
</evidence>
<keyword evidence="1" id="KW-0862">Zinc</keyword>
<sequence length="635" mass="74363">MNNLSFTKSNNLNSSFSMLPLANPLLKHKVYQNILNERANLSTQPSQFSMSSKIKTRKLKPIMNVEPELAAKVVKSYLLPMFECRTRSTLKKHLYGKSLDMSRSHADILDSRETSAETSVYAELKLSEKLMSEIEKLKIELEDSTRKMKDSEQAKITSESELCVLKSKYEDLETNFELLKFQFDQNVKLSQKFELKIFFLNEQIDQYKALLTNSESKLEESLAECLNERMANDRLKAELQKITHFNDLIEMQNQIMGDRLKGLQTCIEDLLKIKNTEEITTKEYTSFAECCKKLAELEVELIAKLKVLTDENQTLSKDLQEMTEIKDYMKNDRDKFINRFKEKIQQIKDEMIKEKNEKEKLQFKYEDVKNNYDALTDQFDRMRDKISTFKVNRNGDIEEKVCKNCKKFFLESENFNWSCQTHSSQYSGQMWWCCGRKGELAKGCRTSKHIAKNDEEEILREERRLRKQQFCTSCSESGHDEKSCPYDPNAKTDFDIEEENERLENIRIKKKQGKSLDSDVSQKLMNILTAKDLPLSFVTETLSSEREELSSSAEDSTELNPQSKEKPTFFRDLMHIKKFLGFRSQPTIETEETQEVKRSLKRNLSKTRGDFTVLMRDSPKRRRTANFTIVESNME</sequence>